<dbReference type="Pfam" id="PF08238">
    <property type="entry name" value="Sel1"/>
    <property type="match status" value="2"/>
</dbReference>
<dbReference type="AlphaFoldDB" id="A0A931MKH0"/>
<gene>
    <name evidence="4" type="ORF">I5E68_05795</name>
</gene>
<keyword evidence="2" id="KW-0732">Signal</keyword>
<feature type="compositionally biased region" description="Polar residues" evidence="1">
    <location>
        <begin position="223"/>
        <end position="236"/>
    </location>
</feature>
<dbReference type="GO" id="GO:0042834">
    <property type="term" value="F:peptidoglycan binding"/>
    <property type="evidence" value="ECO:0007669"/>
    <property type="project" value="InterPro"/>
</dbReference>
<dbReference type="EMBL" id="JADZGI010000001">
    <property type="protein sequence ID" value="MBH0112465.1"/>
    <property type="molecule type" value="Genomic_DNA"/>
</dbReference>
<dbReference type="Proteomes" id="UP000617634">
    <property type="component" value="Unassembled WGS sequence"/>
</dbReference>
<sequence>MTGDRLNIICSKARSRKQMLGCLGVSLALLGAFPAMANVKDGVDAWSAGDYAGAVQEWEPLAENGDPDALFNLAQAYKLGRGVAEDRSKSLELYREAAVRGHVQAADNYGLALFQSGEREKAIPYLEASAGRGDPRAMYILGIAHFNGDLVAKDWTRAYAMMTLVRQAGLPQATGALAQMDEYIPLEQRQESVILAQRMAAQAQATRAQLATSSELASPRPAQASTTPKQTGSASTEIGPANSADPVKAAIRTAGSASPATAGADFARPAASSGATQAVQVHKTAPVTRSADLNGAAPATTAPSRPTRSASVPAVPTRPQSGPWRLQLGAFGIPGNADKLWKRLRSRPELAGHDKVLEPEGKLTKLLATGFASHAQASATCDTLAAAGFACLAVRN</sequence>
<dbReference type="Gene3D" id="3.30.70.1070">
    <property type="entry name" value="Sporulation related repeat"/>
    <property type="match status" value="1"/>
</dbReference>
<feature type="signal peptide" evidence="2">
    <location>
        <begin position="1"/>
        <end position="37"/>
    </location>
</feature>
<feature type="region of interest" description="Disordered" evidence="1">
    <location>
        <begin position="210"/>
        <end position="243"/>
    </location>
</feature>
<evidence type="ECO:0000256" key="2">
    <source>
        <dbReference type="SAM" id="SignalP"/>
    </source>
</evidence>
<dbReference type="SUPFAM" id="SSF81901">
    <property type="entry name" value="HCP-like"/>
    <property type="match status" value="1"/>
</dbReference>
<reference evidence="4" key="1">
    <citation type="submission" date="2020-11" db="EMBL/GenBank/DDBJ databases">
        <title>Novosphingobium aureum sp. nov., a marine bacterium isolated from sediment of a salt flat.</title>
        <authorList>
            <person name="Yoo Y."/>
            <person name="Kim J.-J."/>
        </authorList>
    </citation>
    <scope>NUCLEOTIDE SEQUENCE</scope>
    <source>
        <strain evidence="4">YJ-S2-02</strain>
    </source>
</reference>
<feature type="domain" description="SPOR" evidence="3">
    <location>
        <begin position="318"/>
        <end position="396"/>
    </location>
</feature>
<feature type="compositionally biased region" description="Low complexity" evidence="1">
    <location>
        <begin position="296"/>
        <end position="311"/>
    </location>
</feature>
<dbReference type="InterPro" id="IPR007730">
    <property type="entry name" value="SPOR-like_dom"/>
</dbReference>
<evidence type="ECO:0000259" key="3">
    <source>
        <dbReference type="PROSITE" id="PS51724"/>
    </source>
</evidence>
<dbReference type="InterPro" id="IPR036680">
    <property type="entry name" value="SPOR-like_sf"/>
</dbReference>
<dbReference type="PANTHER" id="PTHR45011">
    <property type="entry name" value="DAP3-BINDING CELL DEATH ENHANCER 1"/>
    <property type="match status" value="1"/>
</dbReference>
<dbReference type="Pfam" id="PF05036">
    <property type="entry name" value="SPOR"/>
    <property type="match status" value="1"/>
</dbReference>
<dbReference type="InterPro" id="IPR006597">
    <property type="entry name" value="Sel1-like"/>
</dbReference>
<dbReference type="SUPFAM" id="SSF110997">
    <property type="entry name" value="Sporulation related repeat"/>
    <property type="match status" value="1"/>
</dbReference>
<dbReference type="InterPro" id="IPR011990">
    <property type="entry name" value="TPR-like_helical_dom_sf"/>
</dbReference>
<dbReference type="PROSITE" id="PS51724">
    <property type="entry name" value="SPOR"/>
    <property type="match status" value="1"/>
</dbReference>
<feature type="chain" id="PRO_5037459022" evidence="2">
    <location>
        <begin position="38"/>
        <end position="396"/>
    </location>
</feature>
<organism evidence="4 5">
    <name type="scientific">Novosphingobium aureum</name>
    <dbReference type="NCBI Taxonomy" id="2792964"/>
    <lineage>
        <taxon>Bacteria</taxon>
        <taxon>Pseudomonadati</taxon>
        <taxon>Pseudomonadota</taxon>
        <taxon>Alphaproteobacteria</taxon>
        <taxon>Sphingomonadales</taxon>
        <taxon>Sphingomonadaceae</taxon>
        <taxon>Novosphingobium</taxon>
    </lineage>
</organism>
<dbReference type="InterPro" id="IPR052748">
    <property type="entry name" value="ISR_Activator"/>
</dbReference>
<proteinExistence type="predicted"/>
<evidence type="ECO:0000256" key="1">
    <source>
        <dbReference type="SAM" id="MobiDB-lite"/>
    </source>
</evidence>
<keyword evidence="5" id="KW-1185">Reference proteome</keyword>
<evidence type="ECO:0000313" key="4">
    <source>
        <dbReference type="EMBL" id="MBH0112465.1"/>
    </source>
</evidence>
<dbReference type="SMART" id="SM00671">
    <property type="entry name" value="SEL1"/>
    <property type="match status" value="2"/>
</dbReference>
<evidence type="ECO:0000313" key="5">
    <source>
        <dbReference type="Proteomes" id="UP000617634"/>
    </source>
</evidence>
<protein>
    <submittedName>
        <fullName evidence="4">SPOR domain-containing protein</fullName>
    </submittedName>
</protein>
<dbReference type="Gene3D" id="1.25.40.10">
    <property type="entry name" value="Tetratricopeptide repeat domain"/>
    <property type="match status" value="1"/>
</dbReference>
<name>A0A931MKH0_9SPHN</name>
<dbReference type="PANTHER" id="PTHR45011:SF1">
    <property type="entry name" value="DAP3-BINDING CELL DEATH ENHANCER 1"/>
    <property type="match status" value="1"/>
</dbReference>
<comment type="caution">
    <text evidence="4">The sequence shown here is derived from an EMBL/GenBank/DDBJ whole genome shotgun (WGS) entry which is preliminary data.</text>
</comment>
<feature type="region of interest" description="Disordered" evidence="1">
    <location>
        <begin position="275"/>
        <end position="323"/>
    </location>
</feature>
<accession>A0A931MKH0</accession>